<dbReference type="InterPro" id="IPR032282">
    <property type="entry name" value="HAGH_C"/>
</dbReference>
<dbReference type="HAMAP" id="MF_01374">
    <property type="entry name" value="Glyoxalase_2"/>
    <property type="match status" value="1"/>
</dbReference>
<dbReference type="EC" id="3.1.2.6" evidence="7"/>
<dbReference type="InterPro" id="IPR050110">
    <property type="entry name" value="Glyoxalase_II_hydrolase"/>
</dbReference>
<comment type="cofactor">
    <cofactor evidence="7">
        <name>Zn(2+)</name>
        <dbReference type="ChEBI" id="CHEBI:29105"/>
    </cofactor>
    <text evidence="7">Binds 2 Zn(2+) ions per subunit.</text>
</comment>
<name>A0A3S9QEQ7_MORCA</name>
<dbReference type="GO" id="GO:0046872">
    <property type="term" value="F:metal ion binding"/>
    <property type="evidence" value="ECO:0007669"/>
    <property type="project" value="UniProtKB-KW"/>
</dbReference>
<dbReference type="RefSeq" id="WP_065249152.1">
    <property type="nucleotide sequence ID" value="NZ_CP034662.1"/>
</dbReference>
<dbReference type="Proteomes" id="UP000280228">
    <property type="component" value="Chromosome"/>
</dbReference>
<feature type="binding site" evidence="7">
    <location>
        <position position="173"/>
    </location>
    <ligand>
        <name>Zn(2+)</name>
        <dbReference type="ChEBI" id="CHEBI:29105"/>
        <label>2</label>
    </ligand>
</feature>
<feature type="domain" description="Metallo-beta-lactamase" evidence="8">
    <location>
        <begin position="14"/>
        <end position="173"/>
    </location>
</feature>
<dbReference type="NCBIfam" id="TIGR03413">
    <property type="entry name" value="GSH_gloB"/>
    <property type="match status" value="1"/>
</dbReference>
<evidence type="ECO:0000313" key="9">
    <source>
        <dbReference type="EMBL" id="AZQ93170.1"/>
    </source>
</evidence>
<feature type="binding site" evidence="7">
    <location>
        <position position="57"/>
    </location>
    <ligand>
        <name>Zn(2+)</name>
        <dbReference type="ChEBI" id="CHEBI:29105"/>
        <label>1</label>
    </ligand>
</feature>
<evidence type="ECO:0000256" key="1">
    <source>
        <dbReference type="ARBA" id="ARBA00001623"/>
    </source>
</evidence>
<dbReference type="InterPro" id="IPR035680">
    <property type="entry name" value="Clx_II_MBL"/>
</dbReference>
<reference evidence="9 10" key="1">
    <citation type="submission" date="2018-12" db="EMBL/GenBank/DDBJ databases">
        <title>Persistence of Moraxella catarrhalis in Chronic Obstructive Pulmonary Disease and Regulation of the Hag/MID Adhesin.</title>
        <authorList>
            <person name="Murphy T."/>
            <person name="Zhao X."/>
            <person name="Vyas G."/>
            <person name="Aluvathingal J."/>
            <person name="Nadendla S."/>
            <person name="Tallon L."/>
            <person name="Tettelin H."/>
        </authorList>
    </citation>
    <scope>NUCLEOTIDE SEQUENCE [LARGE SCALE GENOMIC DNA]</scope>
    <source>
        <strain evidence="9 10">46P58B1</strain>
    </source>
</reference>
<dbReference type="EMBL" id="CP034662">
    <property type="protein sequence ID" value="AZQ93170.1"/>
    <property type="molecule type" value="Genomic_DNA"/>
</dbReference>
<feature type="binding site" evidence="7">
    <location>
        <position position="55"/>
    </location>
    <ligand>
        <name>Zn(2+)</name>
        <dbReference type="ChEBI" id="CHEBI:29105"/>
        <label>1</label>
    </ligand>
</feature>
<keyword evidence="5 7" id="KW-0378">Hydrolase</keyword>
<accession>A0A3S9QEQ7</accession>
<dbReference type="Gene3D" id="3.60.15.10">
    <property type="entry name" value="Ribonuclease Z/Hydroxyacylglutathione hydrolase-like"/>
    <property type="match status" value="1"/>
</dbReference>
<dbReference type="InterPro" id="IPR017782">
    <property type="entry name" value="Hydroxyacylglutathione_Hdrlase"/>
</dbReference>
<dbReference type="UniPathway" id="UPA00619">
    <property type="reaction ID" value="UER00676"/>
</dbReference>
<evidence type="ECO:0000256" key="7">
    <source>
        <dbReference type="HAMAP-Rule" id="MF_01374"/>
    </source>
</evidence>
<sequence length="263" mass="29812">MSDCRIQAVLAFEDNYIWLIENQMTTIIIDPGSSQEVLAYLQKNQLTPSAILVTHHHDDHTGGVRDLLSQYKNCALYAHANHGFDDIPKVNLVDEGDHFAVGDICFQVWRTAGHTDSHLSYVTEIDQKTRVFCGDTLFSAGCGRVFTGTISQLFASMKRFNDMDEQTVFYPAHEYTVSNLKFAKSVALDEHQDAIKHATHIAITQRQNNQMTLPVSLAHERQINVFLHACDDNKAKQLANQHGLNDNSALAVFRWLREQKNHF</sequence>
<organism evidence="9 10">
    <name type="scientific">Moraxella catarrhalis</name>
    <name type="common">Branhamella catarrhalis</name>
    <dbReference type="NCBI Taxonomy" id="480"/>
    <lineage>
        <taxon>Bacteria</taxon>
        <taxon>Pseudomonadati</taxon>
        <taxon>Pseudomonadota</taxon>
        <taxon>Gammaproteobacteria</taxon>
        <taxon>Moraxellales</taxon>
        <taxon>Moraxellaceae</taxon>
        <taxon>Moraxella</taxon>
    </lineage>
</organism>
<proteinExistence type="inferred from homology"/>
<dbReference type="GO" id="GO:0019243">
    <property type="term" value="P:methylglyoxal catabolic process to D-lactate via S-lactoyl-glutathione"/>
    <property type="evidence" value="ECO:0007669"/>
    <property type="project" value="UniProtKB-UniRule"/>
</dbReference>
<evidence type="ECO:0000256" key="2">
    <source>
        <dbReference type="ARBA" id="ARBA00004963"/>
    </source>
</evidence>
<dbReference type="PANTHER" id="PTHR43705:SF1">
    <property type="entry name" value="HYDROXYACYLGLUTATHIONE HYDROLASE GLOB"/>
    <property type="match status" value="1"/>
</dbReference>
<evidence type="ECO:0000256" key="3">
    <source>
        <dbReference type="ARBA" id="ARBA00006759"/>
    </source>
</evidence>
<comment type="catalytic activity">
    <reaction evidence="1 7">
        <text>an S-(2-hydroxyacyl)glutathione + H2O = a 2-hydroxy carboxylate + glutathione + H(+)</text>
        <dbReference type="Rhea" id="RHEA:21864"/>
        <dbReference type="ChEBI" id="CHEBI:15377"/>
        <dbReference type="ChEBI" id="CHEBI:15378"/>
        <dbReference type="ChEBI" id="CHEBI:57925"/>
        <dbReference type="ChEBI" id="CHEBI:58896"/>
        <dbReference type="ChEBI" id="CHEBI:71261"/>
        <dbReference type="EC" id="3.1.2.6"/>
    </reaction>
</comment>
<feature type="binding site" evidence="7">
    <location>
        <position position="135"/>
    </location>
    <ligand>
        <name>Zn(2+)</name>
        <dbReference type="ChEBI" id="CHEBI:29105"/>
        <label>1</label>
    </ligand>
</feature>
<dbReference type="InterPro" id="IPR036866">
    <property type="entry name" value="RibonucZ/Hydroxyglut_hydro"/>
</dbReference>
<dbReference type="CDD" id="cd07723">
    <property type="entry name" value="hydroxyacylglutathione_hydrolase_MBL-fold"/>
    <property type="match status" value="1"/>
</dbReference>
<dbReference type="InterPro" id="IPR001279">
    <property type="entry name" value="Metallo-B-lactamas"/>
</dbReference>
<feature type="binding site" evidence="7">
    <location>
        <position position="59"/>
    </location>
    <ligand>
        <name>Zn(2+)</name>
        <dbReference type="ChEBI" id="CHEBI:29105"/>
        <label>2</label>
    </ligand>
</feature>
<evidence type="ECO:0000259" key="8">
    <source>
        <dbReference type="SMART" id="SM00849"/>
    </source>
</evidence>
<dbReference type="SMART" id="SM00849">
    <property type="entry name" value="Lactamase_B"/>
    <property type="match status" value="1"/>
</dbReference>
<dbReference type="Pfam" id="PF00753">
    <property type="entry name" value="Lactamase_B"/>
    <property type="match status" value="1"/>
</dbReference>
<comment type="function">
    <text evidence="7">Thiolesterase that catalyzes the hydrolysis of S-D-lactoyl-glutathione to form glutathione and D-lactic acid.</text>
</comment>
<protein>
    <recommendedName>
        <fullName evidence="7">Hydroxyacylglutathione hydrolase</fullName>
        <ecNumber evidence="7">3.1.2.6</ecNumber>
    </recommendedName>
    <alternativeName>
        <fullName evidence="7">Glyoxalase II</fullName>
        <shortName evidence="7">Glx II</shortName>
    </alternativeName>
</protein>
<dbReference type="GO" id="GO:0004416">
    <property type="term" value="F:hydroxyacylglutathione hydrolase activity"/>
    <property type="evidence" value="ECO:0007669"/>
    <property type="project" value="UniProtKB-UniRule"/>
</dbReference>
<keyword evidence="4 7" id="KW-0479">Metal-binding</keyword>
<dbReference type="PANTHER" id="PTHR43705">
    <property type="entry name" value="HYDROXYACYLGLUTATHIONE HYDROLASE"/>
    <property type="match status" value="1"/>
</dbReference>
<evidence type="ECO:0000256" key="4">
    <source>
        <dbReference type="ARBA" id="ARBA00022723"/>
    </source>
</evidence>
<dbReference type="AlphaFoldDB" id="A0A3S9QEQ7"/>
<feature type="binding site" evidence="7">
    <location>
        <position position="60"/>
    </location>
    <ligand>
        <name>Zn(2+)</name>
        <dbReference type="ChEBI" id="CHEBI:29105"/>
        <label>2</label>
    </ligand>
</feature>
<comment type="subunit">
    <text evidence="7">Monomer.</text>
</comment>
<comment type="pathway">
    <text evidence="2 7">Secondary metabolite metabolism; methylglyoxal degradation; (R)-lactate from methylglyoxal: step 2/2.</text>
</comment>
<gene>
    <name evidence="7 9" type="primary">gloB</name>
    <name evidence="9" type="ORF">EJK53_1332</name>
</gene>
<dbReference type="Pfam" id="PF16123">
    <property type="entry name" value="HAGH_C"/>
    <property type="match status" value="1"/>
</dbReference>
<keyword evidence="6 7" id="KW-0862">Zinc</keyword>
<comment type="similarity">
    <text evidence="3 7">Belongs to the metallo-beta-lactamase superfamily. Glyoxalase II family.</text>
</comment>
<evidence type="ECO:0000256" key="6">
    <source>
        <dbReference type="ARBA" id="ARBA00022833"/>
    </source>
</evidence>
<evidence type="ECO:0000313" key="10">
    <source>
        <dbReference type="Proteomes" id="UP000280228"/>
    </source>
</evidence>
<feature type="binding site" evidence="7">
    <location>
        <position position="114"/>
    </location>
    <ligand>
        <name>Zn(2+)</name>
        <dbReference type="ChEBI" id="CHEBI:29105"/>
        <label>1</label>
    </ligand>
</feature>
<evidence type="ECO:0000256" key="5">
    <source>
        <dbReference type="ARBA" id="ARBA00022801"/>
    </source>
</evidence>
<feature type="binding site" evidence="7">
    <location>
        <position position="135"/>
    </location>
    <ligand>
        <name>Zn(2+)</name>
        <dbReference type="ChEBI" id="CHEBI:29105"/>
        <label>2</label>
    </ligand>
</feature>
<dbReference type="SUPFAM" id="SSF56281">
    <property type="entry name" value="Metallo-hydrolase/oxidoreductase"/>
    <property type="match status" value="1"/>
</dbReference>